<feature type="domain" description="Myb/SANT-like DNA-binding" evidence="2">
    <location>
        <begin position="74"/>
        <end position="177"/>
    </location>
</feature>
<dbReference type="InterPro" id="IPR044822">
    <property type="entry name" value="Myb_DNA-bind_4"/>
</dbReference>
<feature type="compositionally biased region" description="Pro residues" evidence="1">
    <location>
        <begin position="213"/>
        <end position="229"/>
    </location>
</feature>
<dbReference type="AlphaFoldDB" id="A0ABD0WSD2"/>
<protein>
    <recommendedName>
        <fullName evidence="2">Myb/SANT-like DNA-binding domain-containing protein</fullName>
    </recommendedName>
</protein>
<dbReference type="Pfam" id="PF13837">
    <property type="entry name" value="Myb_DNA-bind_4"/>
    <property type="match status" value="1"/>
</dbReference>
<dbReference type="Proteomes" id="UP001557470">
    <property type="component" value="Unassembled WGS sequence"/>
</dbReference>
<evidence type="ECO:0000313" key="3">
    <source>
        <dbReference type="EMBL" id="KAL0978010.1"/>
    </source>
</evidence>
<proteinExistence type="predicted"/>
<gene>
    <name evidence="3" type="ORF">UPYG_G00164730</name>
</gene>
<sequence>MELYLDQERTRPFLGPLFQQEANPAAGYYLDQGLMTSVNLVCIESTGISKVKATAPLPSSTPLHATASIVVNKNFSKDQTLFLIDLMRLQMEEQGKGPPKSLQDLNQRLRLARKSKKLLWEDIAGKLTTHFAQTFAHDKVARKWNTLVEAYKKVKDNNSSTGRGPSKFQFYAEMDDLLGGHHDIDFPVVGTAMGLDVRRPDALQVSVSAPDISPAPSPSPSCPPSPPPSSSIATPTVTTLPQDTPKRPRKRQREDDLLEFLRESEAASQVASQKRHAETLAQMKESQEGFQRLLAQMVEKM</sequence>
<name>A0ABD0WSD2_UMBPY</name>
<reference evidence="3 4" key="1">
    <citation type="submission" date="2024-06" db="EMBL/GenBank/DDBJ databases">
        <authorList>
            <person name="Pan Q."/>
            <person name="Wen M."/>
            <person name="Jouanno E."/>
            <person name="Zahm M."/>
            <person name="Klopp C."/>
            <person name="Cabau C."/>
            <person name="Louis A."/>
            <person name="Berthelot C."/>
            <person name="Parey E."/>
            <person name="Roest Crollius H."/>
            <person name="Montfort J."/>
            <person name="Robinson-Rechavi M."/>
            <person name="Bouchez O."/>
            <person name="Lampietro C."/>
            <person name="Lopez Roques C."/>
            <person name="Donnadieu C."/>
            <person name="Postlethwait J."/>
            <person name="Bobe J."/>
            <person name="Verreycken H."/>
            <person name="Guiguen Y."/>
        </authorList>
    </citation>
    <scope>NUCLEOTIDE SEQUENCE [LARGE SCALE GENOMIC DNA]</scope>
    <source>
        <strain evidence="3">Up_M1</strain>
        <tissue evidence="3">Testis</tissue>
    </source>
</reference>
<organism evidence="3 4">
    <name type="scientific">Umbra pygmaea</name>
    <name type="common">Eastern mudminnow</name>
    <dbReference type="NCBI Taxonomy" id="75934"/>
    <lineage>
        <taxon>Eukaryota</taxon>
        <taxon>Metazoa</taxon>
        <taxon>Chordata</taxon>
        <taxon>Craniata</taxon>
        <taxon>Vertebrata</taxon>
        <taxon>Euteleostomi</taxon>
        <taxon>Actinopterygii</taxon>
        <taxon>Neopterygii</taxon>
        <taxon>Teleostei</taxon>
        <taxon>Protacanthopterygii</taxon>
        <taxon>Esociformes</taxon>
        <taxon>Umbridae</taxon>
        <taxon>Umbra</taxon>
    </lineage>
</organism>
<evidence type="ECO:0000259" key="2">
    <source>
        <dbReference type="Pfam" id="PF13837"/>
    </source>
</evidence>
<feature type="region of interest" description="Disordered" evidence="1">
    <location>
        <begin position="208"/>
        <end position="256"/>
    </location>
</feature>
<dbReference type="EMBL" id="JAGEUA010000005">
    <property type="protein sequence ID" value="KAL0978010.1"/>
    <property type="molecule type" value="Genomic_DNA"/>
</dbReference>
<comment type="caution">
    <text evidence="3">The sequence shown here is derived from an EMBL/GenBank/DDBJ whole genome shotgun (WGS) entry which is preliminary data.</text>
</comment>
<evidence type="ECO:0000313" key="4">
    <source>
        <dbReference type="Proteomes" id="UP001557470"/>
    </source>
</evidence>
<accession>A0ABD0WSD2</accession>
<evidence type="ECO:0000256" key="1">
    <source>
        <dbReference type="SAM" id="MobiDB-lite"/>
    </source>
</evidence>
<keyword evidence="4" id="KW-1185">Reference proteome</keyword>